<reference evidence="10 11" key="2">
    <citation type="journal article" date="2007" name="Genome Biol.">
        <title>Assembly of the Candida albicans genome into sixteen supercontigs aligned on the eight chromosomes.</title>
        <authorList>
            <person name="van het Hoog M."/>
            <person name="Rast T.J."/>
            <person name="Martchenko M."/>
            <person name="Grindle S."/>
            <person name="Dignard D."/>
            <person name="Hogues H."/>
            <person name="Cuomo C."/>
            <person name="Berriman M."/>
            <person name="Scherer S."/>
            <person name="Magee B.B."/>
            <person name="Whiteway M."/>
            <person name="Chibana H."/>
            <person name="Nantel A."/>
            <person name="Magee P.T."/>
        </authorList>
    </citation>
    <scope>GENOME REANNOTATION</scope>
    <source>
        <strain evidence="11">SC5314 / ATCC MYA-2876</strain>
    </source>
</reference>
<dbReference type="PANTHER" id="PTHR13604">
    <property type="entry name" value="DC12-RELATED"/>
    <property type="match status" value="1"/>
</dbReference>
<dbReference type="Pfam" id="PF02586">
    <property type="entry name" value="SRAP"/>
    <property type="match status" value="1"/>
</dbReference>
<evidence type="ECO:0000313" key="9">
    <source>
        <dbReference type="CGD" id="CAL0000198551"/>
    </source>
</evidence>
<feature type="region of interest" description="Disordered" evidence="8">
    <location>
        <begin position="315"/>
        <end position="376"/>
    </location>
</feature>
<evidence type="ECO:0000256" key="8">
    <source>
        <dbReference type="SAM" id="MobiDB-lite"/>
    </source>
</evidence>
<dbReference type="GO" id="GO:0003697">
    <property type="term" value="F:single-stranded DNA binding"/>
    <property type="evidence" value="ECO:0007669"/>
    <property type="project" value="InterPro"/>
</dbReference>
<keyword evidence="5" id="KW-0190">Covalent protein-DNA linkage</keyword>
<sequence>MCGRFALGVALNELPKEFGRSVLHNQANEIHQENDTGDGNYHFHIRGSEDDMRLQLNVAKVTDWYPSYNIAPTNSALIIYMTESGTQFNAKYILEPSKFGIVPSWAKPSDSTPVGKGTDKEGSKYSRELGRMQAKYFNCRRESLKQAKSLWNSCKNNRCVVPIQGYFEWMKTKTGKIPYFVHSTTAPLCFLAGFYSHNYNYTENQNVSGEYLSTFTIITVPAVKEDANDMSWLHTRKPMLIAPGTKVWYDWLDPKIHWNDKFVETVLNSTLNQAYTDIEAYQVTKEVGNSSNDGENMIQKINVKKQSSLSYFLSAQKGQNKPKSTSRSNPVKSETEVKQEFKKEGNSKKRVKSQLLNSQKKRKTVTGESFEVKKEV</sequence>
<dbReference type="SMR" id="A0A1D8PD03"/>
<evidence type="ECO:0000256" key="6">
    <source>
        <dbReference type="ARBA" id="ARBA00023125"/>
    </source>
</evidence>
<evidence type="ECO:0000256" key="4">
    <source>
        <dbReference type="ARBA" id="ARBA00022801"/>
    </source>
</evidence>
<organism evidence="10 11">
    <name type="scientific">Candida albicans (strain SC5314 / ATCC MYA-2876)</name>
    <name type="common">Yeast</name>
    <dbReference type="NCBI Taxonomy" id="237561"/>
    <lineage>
        <taxon>Eukaryota</taxon>
        <taxon>Fungi</taxon>
        <taxon>Dikarya</taxon>
        <taxon>Ascomycota</taxon>
        <taxon>Saccharomycotina</taxon>
        <taxon>Pichiomycetes</taxon>
        <taxon>Debaryomycetaceae</taxon>
        <taxon>Candida/Lodderomyces clade</taxon>
        <taxon>Candida</taxon>
    </lineage>
</organism>
<dbReference type="OrthoDB" id="2111841at2759"/>
<name>A0A1D8PD03_CANAL</name>
<dbReference type="Proteomes" id="UP000000559">
    <property type="component" value="Chromosome 1"/>
</dbReference>
<dbReference type="GO" id="GO:0006508">
    <property type="term" value="P:proteolysis"/>
    <property type="evidence" value="ECO:0007669"/>
    <property type="project" value="UniProtKB-KW"/>
</dbReference>
<evidence type="ECO:0000313" key="10">
    <source>
        <dbReference type="EMBL" id="AOW26008.1"/>
    </source>
</evidence>
<proteinExistence type="inferred from homology"/>
<dbReference type="FunCoup" id="A0A1D8PD03">
    <property type="interactions" value="634"/>
</dbReference>
<keyword evidence="6" id="KW-0238">DNA-binding</keyword>
<protein>
    <submittedName>
        <fullName evidence="10">Peptide hydrolase</fullName>
    </submittedName>
</protein>
<evidence type="ECO:0000256" key="2">
    <source>
        <dbReference type="ARBA" id="ARBA00022670"/>
    </source>
</evidence>
<dbReference type="KEGG" id="cal:CAALFM_C103270WA"/>
<dbReference type="GO" id="GO:0016829">
    <property type="term" value="F:lyase activity"/>
    <property type="evidence" value="ECO:0007669"/>
    <property type="project" value="UniProtKB-KW"/>
</dbReference>
<evidence type="ECO:0000256" key="3">
    <source>
        <dbReference type="ARBA" id="ARBA00022763"/>
    </source>
</evidence>
<dbReference type="GO" id="GO:0106300">
    <property type="term" value="P:protein-DNA covalent cross-linking repair"/>
    <property type="evidence" value="ECO:0007669"/>
    <property type="project" value="InterPro"/>
</dbReference>
<evidence type="ECO:0000256" key="1">
    <source>
        <dbReference type="ARBA" id="ARBA00008136"/>
    </source>
</evidence>
<evidence type="ECO:0000256" key="5">
    <source>
        <dbReference type="ARBA" id="ARBA00023124"/>
    </source>
</evidence>
<evidence type="ECO:0000313" key="11">
    <source>
        <dbReference type="Proteomes" id="UP000000559"/>
    </source>
</evidence>
<dbReference type="EMBL" id="CP017623">
    <property type="protein sequence ID" value="AOW26008.1"/>
    <property type="molecule type" value="Genomic_DNA"/>
</dbReference>
<evidence type="ECO:0000256" key="7">
    <source>
        <dbReference type="ARBA" id="ARBA00023239"/>
    </source>
</evidence>
<dbReference type="CGD" id="CAL0000198551">
    <property type="gene designation" value="orf19.10539"/>
</dbReference>
<feature type="compositionally biased region" description="Polar residues" evidence="8">
    <location>
        <begin position="315"/>
        <end position="332"/>
    </location>
</feature>
<dbReference type="InterPro" id="IPR036590">
    <property type="entry name" value="SRAP-like"/>
</dbReference>
<dbReference type="eggNOG" id="KOG2618">
    <property type="taxonomic scope" value="Eukaryota"/>
</dbReference>
<gene>
    <name evidence="10" type="ordered locus">CAALFM_C103270WA</name>
    <name evidence="9" type="ordered locus">orf19.10539</name>
</gene>
<dbReference type="GO" id="GO:0008233">
    <property type="term" value="F:peptidase activity"/>
    <property type="evidence" value="ECO:0007669"/>
    <property type="project" value="UniProtKB-KW"/>
</dbReference>
<keyword evidence="2" id="KW-0645">Protease</keyword>
<keyword evidence="4 10" id="KW-0378">Hydrolase</keyword>
<keyword evidence="11" id="KW-1185">Reference proteome</keyword>
<dbReference type="InParanoid" id="A0A1D8PD03"/>
<dbReference type="OMA" id="MPCVLEP"/>
<reference evidence="10 11" key="3">
    <citation type="journal article" date="2013" name="Genome Biol.">
        <title>Assembly of a phased diploid Candida albicans genome facilitates allele-specific measurements and provides a simple model for repeat and indel structure.</title>
        <authorList>
            <person name="Muzzey D."/>
            <person name="Schwartz K."/>
            <person name="Weissman J.S."/>
            <person name="Sherlock G."/>
        </authorList>
    </citation>
    <scope>NUCLEOTIDE SEQUENCE [LARGE SCALE GENOMIC DNA]</scope>
    <source>
        <strain evidence="11">SC5314 / ATCC MYA-2876</strain>
    </source>
</reference>
<dbReference type="GeneID" id="3636900"/>
<dbReference type="PANTHER" id="PTHR13604:SF0">
    <property type="entry name" value="ABASIC SITE PROCESSING PROTEIN HMCES"/>
    <property type="match status" value="1"/>
</dbReference>
<feature type="compositionally biased region" description="Basic and acidic residues" evidence="8">
    <location>
        <begin position="333"/>
        <end position="347"/>
    </location>
</feature>
<keyword evidence="3" id="KW-0227">DNA damage</keyword>
<dbReference type="VEuPathDB" id="FungiDB:C1_03270W_A"/>
<dbReference type="RefSeq" id="XP_019330628.1">
    <property type="nucleotide sequence ID" value="XM_019475083.1"/>
</dbReference>
<comment type="similarity">
    <text evidence="1">Belongs to the SOS response-associated peptidase family.</text>
</comment>
<dbReference type="AlphaFoldDB" id="A0A1D8PD03"/>
<keyword evidence="7" id="KW-0456">Lyase</keyword>
<dbReference type="InterPro" id="IPR003738">
    <property type="entry name" value="SRAP"/>
</dbReference>
<reference evidence="10 11" key="1">
    <citation type="journal article" date="2004" name="Proc. Natl. Acad. Sci. U.S.A.">
        <title>The diploid genome sequence of Candida albicans.</title>
        <authorList>
            <person name="Jones T."/>
            <person name="Federspiel N.A."/>
            <person name="Chibana H."/>
            <person name="Dungan J."/>
            <person name="Kalman S."/>
            <person name="Magee B.B."/>
            <person name="Newport G."/>
            <person name="Thorstenson Y.R."/>
            <person name="Agabian N."/>
            <person name="Magee P.T."/>
            <person name="Davis R.W."/>
            <person name="Scherer S."/>
        </authorList>
    </citation>
    <scope>NUCLEOTIDE SEQUENCE [LARGE SCALE GENOMIC DNA]</scope>
    <source>
        <strain evidence="11">SC5314 / ATCC MYA-2876</strain>
    </source>
</reference>
<dbReference type="Gene3D" id="3.90.1680.10">
    <property type="entry name" value="SOS response associated peptidase-like"/>
    <property type="match status" value="1"/>
</dbReference>
<dbReference type="SUPFAM" id="SSF143081">
    <property type="entry name" value="BB1717-like"/>
    <property type="match status" value="1"/>
</dbReference>
<accession>A0A1D8PD03</accession>